<evidence type="ECO:0000313" key="5">
    <source>
        <dbReference type="Proteomes" id="UP001489004"/>
    </source>
</evidence>
<keyword evidence="5" id="KW-1185">Reference proteome</keyword>
<dbReference type="InterPro" id="IPR038495">
    <property type="entry name" value="ATPase_E_C"/>
</dbReference>
<dbReference type="GO" id="GO:0033178">
    <property type="term" value="C:proton-transporting two-sector ATPase complex, catalytic domain"/>
    <property type="evidence" value="ECO:0007669"/>
    <property type="project" value="InterPro"/>
</dbReference>
<dbReference type="InterPro" id="IPR002842">
    <property type="entry name" value="ATPase_V1_Esu"/>
</dbReference>
<reference evidence="4 5" key="1">
    <citation type="journal article" date="2024" name="Nat. Commun.">
        <title>Phylogenomics reveals the evolutionary origins of lichenization in chlorophyte algae.</title>
        <authorList>
            <person name="Puginier C."/>
            <person name="Libourel C."/>
            <person name="Otte J."/>
            <person name="Skaloud P."/>
            <person name="Haon M."/>
            <person name="Grisel S."/>
            <person name="Petersen M."/>
            <person name="Berrin J.G."/>
            <person name="Delaux P.M."/>
            <person name="Dal Grande F."/>
            <person name="Keller J."/>
        </authorList>
    </citation>
    <scope>NUCLEOTIDE SEQUENCE [LARGE SCALE GENOMIC DNA]</scope>
    <source>
        <strain evidence="4 5">SAG 2043</strain>
    </source>
</reference>
<accession>A0AAW1R6W6</accession>
<name>A0AAW1R6W6_9CHLO</name>
<comment type="similarity">
    <text evidence="1">Belongs to the V-ATPase E subunit family.</text>
</comment>
<sequence>MNDSEVERQIDQMVRFIKQEAEEKANEIGVSAEEEFNIEKLQLLETEKARIRKEYERREGQIDVKKKIEFSKQLNESRLKVLQARENAVQTIVKEAHHTLTGISNDKKQYKALLADLLAQAVYKLSEPSALLKLREADLPLADDAISSARQKYKQVFGSEAPGVSVDKQSFLPPGPKAGDSDEFASCCGGVSVASGDGKIICANTLDERLRIAYEQNLPAIRATLFGEDAPVRA</sequence>
<gene>
    <name evidence="4" type="ORF">WJX72_006258</name>
</gene>
<evidence type="ECO:0000313" key="4">
    <source>
        <dbReference type="EMBL" id="KAK9829507.1"/>
    </source>
</evidence>
<dbReference type="EMBL" id="JALJOR010000001">
    <property type="protein sequence ID" value="KAK9829507.1"/>
    <property type="molecule type" value="Genomic_DNA"/>
</dbReference>
<dbReference type="Gene3D" id="3.30.2320.30">
    <property type="entry name" value="ATP synthase, E subunit, C-terminal"/>
    <property type="match status" value="1"/>
</dbReference>
<organism evidence="4 5">
    <name type="scientific">[Myrmecia] bisecta</name>
    <dbReference type="NCBI Taxonomy" id="41462"/>
    <lineage>
        <taxon>Eukaryota</taxon>
        <taxon>Viridiplantae</taxon>
        <taxon>Chlorophyta</taxon>
        <taxon>core chlorophytes</taxon>
        <taxon>Trebouxiophyceae</taxon>
        <taxon>Trebouxiales</taxon>
        <taxon>Trebouxiaceae</taxon>
        <taxon>Myrmecia</taxon>
    </lineage>
</organism>
<evidence type="ECO:0000256" key="1">
    <source>
        <dbReference type="ARBA" id="ARBA00005901"/>
    </source>
</evidence>
<evidence type="ECO:0000256" key="2">
    <source>
        <dbReference type="ARBA" id="ARBA00022448"/>
    </source>
</evidence>
<comment type="caution">
    <text evidence="4">The sequence shown here is derived from an EMBL/GenBank/DDBJ whole genome shotgun (WGS) entry which is preliminary data.</text>
</comment>
<dbReference type="SUPFAM" id="SSF160527">
    <property type="entry name" value="V-type ATPase subunit E-like"/>
    <property type="match status" value="1"/>
</dbReference>
<keyword evidence="3" id="KW-0406">Ion transport</keyword>
<dbReference type="Gene3D" id="6.10.250.1620">
    <property type="match status" value="1"/>
</dbReference>
<dbReference type="PANTHER" id="PTHR45715">
    <property type="entry name" value="ATPASE H+-TRANSPORTING V1 SUBUNIT E1A-RELATED"/>
    <property type="match status" value="1"/>
</dbReference>
<evidence type="ECO:0008006" key="6">
    <source>
        <dbReference type="Google" id="ProtNLM"/>
    </source>
</evidence>
<evidence type="ECO:0000256" key="3">
    <source>
        <dbReference type="ARBA" id="ARBA00023065"/>
    </source>
</evidence>
<keyword evidence="2" id="KW-0813">Transport</keyword>
<protein>
    <recommendedName>
        <fullName evidence="6">Vacuolar ATP synthase subunit E</fullName>
    </recommendedName>
</protein>
<dbReference type="AlphaFoldDB" id="A0AAW1R6W6"/>
<dbReference type="Proteomes" id="UP001489004">
    <property type="component" value="Unassembled WGS sequence"/>
</dbReference>
<proteinExistence type="inferred from homology"/>
<dbReference type="GO" id="GO:0046961">
    <property type="term" value="F:proton-transporting ATPase activity, rotational mechanism"/>
    <property type="evidence" value="ECO:0007669"/>
    <property type="project" value="InterPro"/>
</dbReference>
<dbReference type="HAMAP" id="MF_00311">
    <property type="entry name" value="ATP_synth_E_arch"/>
    <property type="match status" value="1"/>
</dbReference>
<dbReference type="Pfam" id="PF01991">
    <property type="entry name" value="vATP-synt_E"/>
    <property type="match status" value="1"/>
</dbReference>